<evidence type="ECO:0000313" key="1">
    <source>
        <dbReference type="EMBL" id="SPP66869.1"/>
    </source>
</evidence>
<evidence type="ECO:0000313" key="2">
    <source>
        <dbReference type="Proteomes" id="UP000248168"/>
    </source>
</evidence>
<evidence type="ECO:0008006" key="3">
    <source>
        <dbReference type="Google" id="ProtNLM"/>
    </source>
</evidence>
<reference evidence="2" key="1">
    <citation type="submission" date="2018-04" db="EMBL/GenBank/DDBJ databases">
        <authorList>
            <person name="Lucker S."/>
            <person name="Sakoula D."/>
        </authorList>
    </citation>
    <scope>NUCLEOTIDE SEQUENCE [LARGE SCALE GENOMIC DNA]</scope>
</reference>
<dbReference type="OrthoDB" id="9777244at2"/>
<dbReference type="RefSeq" id="WP_121990973.1">
    <property type="nucleotide sequence ID" value="NZ_OUNR01000022.1"/>
</dbReference>
<gene>
    <name evidence="1" type="ORF">NITLEN_90124</name>
</gene>
<name>A0A330LA33_9BACT</name>
<proteinExistence type="predicted"/>
<sequence length="228" mass="24860">MSSLFLKIWNLLSLALVMGILPACGGPLHFVNAQTVATPRPPSFDVTGLTRESVAVLPTVASDESRGVAVFVSLALSAAVEHVSPSIKALSYHETVNKLSQLERIADQTEVVGDLARGGGNRQRMQQIGTALGVRYILQPGFANFTETVDDRFDLVGYHLLKTRISTLRLWLRVWDAQAGEFLWEGAGEMTVATELLNESTSVSLHEVARKLWKQMIEQDLLGGKTGS</sequence>
<organism evidence="1 2">
    <name type="scientific">Nitrospira lenta</name>
    <dbReference type="NCBI Taxonomy" id="1436998"/>
    <lineage>
        <taxon>Bacteria</taxon>
        <taxon>Pseudomonadati</taxon>
        <taxon>Nitrospirota</taxon>
        <taxon>Nitrospiria</taxon>
        <taxon>Nitrospirales</taxon>
        <taxon>Nitrospiraceae</taxon>
        <taxon>Nitrospira</taxon>
    </lineage>
</organism>
<dbReference type="Proteomes" id="UP000248168">
    <property type="component" value="Unassembled WGS sequence"/>
</dbReference>
<dbReference type="EMBL" id="OUNR01000022">
    <property type="protein sequence ID" value="SPP66869.1"/>
    <property type="molecule type" value="Genomic_DNA"/>
</dbReference>
<keyword evidence="2" id="KW-1185">Reference proteome</keyword>
<dbReference type="InParanoid" id="A0A330LA33"/>
<dbReference type="AlphaFoldDB" id="A0A330LA33"/>
<protein>
    <recommendedName>
        <fullName evidence="3">Lipoprotein</fullName>
    </recommendedName>
</protein>
<accession>A0A330LA33</accession>